<keyword evidence="2" id="KW-0479">Metal-binding</keyword>
<evidence type="ECO:0000313" key="7">
    <source>
        <dbReference type="Proteomes" id="UP000308730"/>
    </source>
</evidence>
<dbReference type="SUPFAM" id="SSF57756">
    <property type="entry name" value="Retrovirus zinc finger-like domains"/>
    <property type="match status" value="1"/>
</dbReference>
<dbReference type="Gene3D" id="4.10.60.10">
    <property type="entry name" value="Zinc finger, CCHC-type"/>
    <property type="match status" value="1"/>
</dbReference>
<gene>
    <name evidence="6" type="ORF">EUX98_g4724</name>
</gene>
<dbReference type="AlphaFoldDB" id="A0A4S4MTB9"/>
<feature type="coiled-coil region" evidence="3">
    <location>
        <begin position="4"/>
        <end position="31"/>
    </location>
</feature>
<dbReference type="Proteomes" id="UP000308730">
    <property type="component" value="Unassembled WGS sequence"/>
</dbReference>
<dbReference type="SMART" id="SM00343">
    <property type="entry name" value="ZnF_C2HC"/>
    <property type="match status" value="1"/>
</dbReference>
<feature type="compositionally biased region" description="Basic and acidic residues" evidence="4">
    <location>
        <begin position="357"/>
        <end position="369"/>
    </location>
</feature>
<name>A0A4S4MTB9_9APHY</name>
<feature type="region of interest" description="Disordered" evidence="4">
    <location>
        <begin position="355"/>
        <end position="405"/>
    </location>
</feature>
<keyword evidence="7" id="KW-1185">Reference proteome</keyword>
<evidence type="ECO:0000256" key="4">
    <source>
        <dbReference type="SAM" id="MobiDB-lite"/>
    </source>
</evidence>
<organism evidence="6 7">
    <name type="scientific">Antrodiella citrinella</name>
    <dbReference type="NCBI Taxonomy" id="2447956"/>
    <lineage>
        <taxon>Eukaryota</taxon>
        <taxon>Fungi</taxon>
        <taxon>Dikarya</taxon>
        <taxon>Basidiomycota</taxon>
        <taxon>Agaricomycotina</taxon>
        <taxon>Agaricomycetes</taxon>
        <taxon>Polyporales</taxon>
        <taxon>Steccherinaceae</taxon>
        <taxon>Antrodiella</taxon>
    </lineage>
</organism>
<proteinExistence type="predicted"/>
<evidence type="ECO:0000256" key="2">
    <source>
        <dbReference type="PROSITE-ProRule" id="PRU00047"/>
    </source>
</evidence>
<evidence type="ECO:0000256" key="1">
    <source>
        <dbReference type="ARBA" id="ARBA00022664"/>
    </source>
</evidence>
<protein>
    <recommendedName>
        <fullName evidence="5">CCHC-type domain-containing protein</fullName>
    </recommendedName>
</protein>
<accession>A0A4S4MTB9</accession>
<evidence type="ECO:0000256" key="3">
    <source>
        <dbReference type="SAM" id="Coils"/>
    </source>
</evidence>
<reference evidence="6 7" key="1">
    <citation type="submission" date="2019-02" db="EMBL/GenBank/DDBJ databases">
        <title>Genome sequencing of the rare red list fungi Antrodiella citrinella (Flaviporus citrinellus).</title>
        <authorList>
            <person name="Buettner E."/>
            <person name="Kellner H."/>
        </authorList>
    </citation>
    <scope>NUCLEOTIDE SEQUENCE [LARGE SCALE GENOMIC DNA]</scope>
    <source>
        <strain evidence="6 7">DSM 108506</strain>
    </source>
</reference>
<feature type="compositionally biased region" description="Acidic residues" evidence="4">
    <location>
        <begin position="272"/>
        <end position="284"/>
    </location>
</feature>
<sequence>MNSRKTSKKDVDDAERNLQRVKKAMKGVKIKAPLAFVWSGKPDLDLYDHWVYEVDTWCELNGLSDKLAIRIVMNFMSGNASKFFMKHVATTRKYWTMKRLYEALFDYCFPVDFKEQLRERLTQSTQGKRRVRDFARDLENLASRFPDVSDHQLVQIFWKGLKTYLKFDLIRRGMSPESTSLDKMVKYAARYEDAYEMMQREERAQEGRALYGRYDPEDDGTDDNGDCEADPDESDGEFSWCEQASDDEMNQSQGDDYDDKRGGAPESPSEHDDMEEYSDEENYDQYETAQPSASPFVRTASRLTAEERERYMREGRCFSCKKIGHISRNCGENSESERTYQEGLQMQASSVRFARRGGGDNEQYAHIEEISSDDDDHDEYREGDGSDSDAFGNPYTYEDGDDESE</sequence>
<feature type="compositionally biased region" description="Basic and acidic residues" evidence="4">
    <location>
        <begin position="258"/>
        <end position="271"/>
    </location>
</feature>
<dbReference type="InterPro" id="IPR036875">
    <property type="entry name" value="Znf_CCHC_sf"/>
</dbReference>
<dbReference type="InterPro" id="IPR005162">
    <property type="entry name" value="Retrotrans_gag_dom"/>
</dbReference>
<feature type="domain" description="CCHC-type" evidence="5">
    <location>
        <begin position="316"/>
        <end position="330"/>
    </location>
</feature>
<feature type="region of interest" description="Disordered" evidence="4">
    <location>
        <begin position="212"/>
        <end position="299"/>
    </location>
</feature>
<evidence type="ECO:0000313" key="6">
    <source>
        <dbReference type="EMBL" id="THH29464.1"/>
    </source>
</evidence>
<evidence type="ECO:0000259" key="5">
    <source>
        <dbReference type="PROSITE" id="PS50158"/>
    </source>
</evidence>
<dbReference type="PANTHER" id="PTHR33223">
    <property type="entry name" value="CCHC-TYPE DOMAIN-CONTAINING PROTEIN"/>
    <property type="match status" value="1"/>
</dbReference>
<dbReference type="GO" id="GO:0003676">
    <property type="term" value="F:nucleic acid binding"/>
    <property type="evidence" value="ECO:0007669"/>
    <property type="project" value="InterPro"/>
</dbReference>
<comment type="caution">
    <text evidence="6">The sequence shown here is derived from an EMBL/GenBank/DDBJ whole genome shotgun (WGS) entry which is preliminary data.</text>
</comment>
<dbReference type="InterPro" id="IPR001878">
    <property type="entry name" value="Znf_CCHC"/>
</dbReference>
<dbReference type="PANTHER" id="PTHR33223:SF6">
    <property type="entry name" value="CCHC-TYPE DOMAIN-CONTAINING PROTEIN"/>
    <property type="match status" value="1"/>
</dbReference>
<keyword evidence="3" id="KW-0175">Coiled coil</keyword>
<dbReference type="GO" id="GO:0008270">
    <property type="term" value="F:zinc ion binding"/>
    <property type="evidence" value="ECO:0007669"/>
    <property type="project" value="UniProtKB-KW"/>
</dbReference>
<dbReference type="PROSITE" id="PS50158">
    <property type="entry name" value="ZF_CCHC"/>
    <property type="match status" value="1"/>
</dbReference>
<dbReference type="Pfam" id="PF03732">
    <property type="entry name" value="Retrotrans_gag"/>
    <property type="match status" value="1"/>
</dbReference>
<keyword evidence="2" id="KW-0862">Zinc</keyword>
<dbReference type="OrthoDB" id="3267748at2759"/>
<feature type="compositionally biased region" description="Acidic residues" evidence="4">
    <location>
        <begin position="216"/>
        <end position="236"/>
    </location>
</feature>
<keyword evidence="2" id="KW-0863">Zinc-finger</keyword>
<keyword evidence="1" id="KW-0507">mRNA processing</keyword>
<dbReference type="EMBL" id="SGPM01000123">
    <property type="protein sequence ID" value="THH29464.1"/>
    <property type="molecule type" value="Genomic_DNA"/>
</dbReference>
<dbReference type="GO" id="GO:0006397">
    <property type="term" value="P:mRNA processing"/>
    <property type="evidence" value="ECO:0007669"/>
    <property type="project" value="UniProtKB-KW"/>
</dbReference>